<dbReference type="RefSeq" id="XP_026604947.1">
    <property type="nucleotide sequence ID" value="XM_026745951.1"/>
</dbReference>
<dbReference type="Proteomes" id="UP000256690">
    <property type="component" value="Unassembled WGS sequence"/>
</dbReference>
<gene>
    <name evidence="2" type="ORF">DSM5745_03935</name>
</gene>
<evidence type="ECO:0000313" key="2">
    <source>
        <dbReference type="EMBL" id="RDW83609.1"/>
    </source>
</evidence>
<dbReference type="STRING" id="1810919.A0A3D8SB69"/>
<dbReference type="InterPro" id="IPR029058">
    <property type="entry name" value="AB_hydrolase_fold"/>
</dbReference>
<dbReference type="Gene3D" id="3.40.50.1820">
    <property type="entry name" value="alpha/beta hydrolase"/>
    <property type="match status" value="1"/>
</dbReference>
<dbReference type="SUPFAM" id="SSF53474">
    <property type="entry name" value="alpha/beta-Hydrolases"/>
    <property type="match status" value="1"/>
</dbReference>
<evidence type="ECO:0000259" key="1">
    <source>
        <dbReference type="Pfam" id="PF00135"/>
    </source>
</evidence>
<name>A0A3D8SB69_9EURO</name>
<protein>
    <recommendedName>
        <fullName evidence="1">Carboxylesterase type B domain-containing protein</fullName>
    </recommendedName>
</protein>
<comment type="caution">
    <text evidence="2">The sequence shown here is derived from an EMBL/GenBank/DDBJ whole genome shotgun (WGS) entry which is preliminary data.</text>
</comment>
<dbReference type="PANTHER" id="PTHR43142">
    <property type="entry name" value="CARBOXYLIC ESTER HYDROLASE"/>
    <property type="match status" value="1"/>
</dbReference>
<feature type="domain" description="Carboxylesterase type B" evidence="1">
    <location>
        <begin position="44"/>
        <end position="275"/>
    </location>
</feature>
<reference evidence="2 3" key="1">
    <citation type="journal article" date="2018" name="IMA Fungus">
        <title>IMA Genome-F 9: Draft genome sequence of Annulohypoxylon stygium, Aspergillus mulundensis, Berkeleyomyces basicola (syn. Thielaviopsis basicola), Ceratocystis smalleyi, two Cercospora beticola strains, Coleophoma cylindrospora, Fusarium fracticaudum, Phialophora cf. hyalina, and Morchella septimelata.</title>
        <authorList>
            <person name="Wingfield B.D."/>
            <person name="Bills G.F."/>
            <person name="Dong Y."/>
            <person name="Huang W."/>
            <person name="Nel W.J."/>
            <person name="Swalarsk-Parry B.S."/>
            <person name="Vaghefi N."/>
            <person name="Wilken P.M."/>
            <person name="An Z."/>
            <person name="de Beer Z.W."/>
            <person name="De Vos L."/>
            <person name="Chen L."/>
            <person name="Duong T.A."/>
            <person name="Gao Y."/>
            <person name="Hammerbacher A."/>
            <person name="Kikkert J.R."/>
            <person name="Li Y."/>
            <person name="Li H."/>
            <person name="Li K."/>
            <person name="Li Q."/>
            <person name="Liu X."/>
            <person name="Ma X."/>
            <person name="Naidoo K."/>
            <person name="Pethybridge S.J."/>
            <person name="Sun J."/>
            <person name="Steenkamp E.T."/>
            <person name="van der Nest M.A."/>
            <person name="van Wyk S."/>
            <person name="Wingfield M.J."/>
            <person name="Xiong C."/>
            <person name="Yue Q."/>
            <person name="Zhang X."/>
        </authorList>
    </citation>
    <scope>NUCLEOTIDE SEQUENCE [LARGE SCALE GENOMIC DNA]</scope>
    <source>
        <strain evidence="2 3">DSM 5745</strain>
    </source>
</reference>
<dbReference type="AlphaFoldDB" id="A0A3D8SB69"/>
<dbReference type="InterPro" id="IPR002018">
    <property type="entry name" value="CarbesteraseB"/>
</dbReference>
<proteinExistence type="predicted"/>
<sequence length="400" mass="42147">MPPQAGVKAGAISVRARATTEIKGFYLGAGCIPFPGRAVRAAAVDGVVDATAYGPVAPQPSDGSRGTRQHLFAGAPEANPAQDEFECLRLNVYTPESVVSSSAAATVPVLVWIHGGGWAFKNGNTDYYGKPIVFVSINYRLGFLGFSSSAELAEEAAAHGEDGWANQGLHDQRLALQWVNKHTHLFGDDASRVTIAGESAGAWSVQAHLRSNQPLCQRGLMQSTPSWSILAPDEAQARFNEVVARAGVPASAPGAQKLAALRAASTEDLMAWNSPVTSPAWDAQFSVGLGRSRACAPLDTLRETLPFAPDAVVHTLRWALALPSDPAFAGDVMAAYGVEDAPSDAAAVQAFVAILADACFSAVPWNLAARGIDTEATTYPPVYVYRFDQPDVEEGSELEG</sequence>
<dbReference type="OrthoDB" id="6846267at2759"/>
<evidence type="ECO:0000313" key="3">
    <source>
        <dbReference type="Proteomes" id="UP000256690"/>
    </source>
</evidence>
<organism evidence="2 3">
    <name type="scientific">Aspergillus mulundensis</name>
    <dbReference type="NCBI Taxonomy" id="1810919"/>
    <lineage>
        <taxon>Eukaryota</taxon>
        <taxon>Fungi</taxon>
        <taxon>Dikarya</taxon>
        <taxon>Ascomycota</taxon>
        <taxon>Pezizomycotina</taxon>
        <taxon>Eurotiomycetes</taxon>
        <taxon>Eurotiomycetidae</taxon>
        <taxon>Eurotiales</taxon>
        <taxon>Aspergillaceae</taxon>
        <taxon>Aspergillus</taxon>
        <taxon>Aspergillus subgen. Nidulantes</taxon>
    </lineage>
</organism>
<dbReference type="GeneID" id="38114305"/>
<dbReference type="EMBL" id="PVWQ01000004">
    <property type="protein sequence ID" value="RDW83609.1"/>
    <property type="molecule type" value="Genomic_DNA"/>
</dbReference>
<keyword evidence="3" id="KW-1185">Reference proteome</keyword>
<dbReference type="Pfam" id="PF00135">
    <property type="entry name" value="COesterase"/>
    <property type="match status" value="1"/>
</dbReference>
<dbReference type="PANTHER" id="PTHR43142:SF6">
    <property type="entry name" value="PUTATIVE (AFU_ORTHOLOGUE AFUA_7G01710)-RELATED"/>
    <property type="match status" value="1"/>
</dbReference>
<accession>A0A3D8SB69</accession>